<dbReference type="Proteomes" id="UP000032458">
    <property type="component" value="Unassembled WGS sequence"/>
</dbReference>
<organism evidence="1 2">
    <name type="scientific">Streptomyces natalensis ATCC 27448</name>
    <dbReference type="NCBI Taxonomy" id="1240678"/>
    <lineage>
        <taxon>Bacteria</taxon>
        <taxon>Bacillati</taxon>
        <taxon>Actinomycetota</taxon>
        <taxon>Actinomycetes</taxon>
        <taxon>Kitasatosporales</taxon>
        <taxon>Streptomycetaceae</taxon>
        <taxon>Streptomyces</taxon>
    </lineage>
</organism>
<dbReference type="EMBL" id="JRKI01000026">
    <property type="protein sequence ID" value="KIZ16856.1"/>
    <property type="molecule type" value="Genomic_DNA"/>
</dbReference>
<dbReference type="Pfam" id="PF19698">
    <property type="entry name" value="DUF6197"/>
    <property type="match status" value="1"/>
</dbReference>
<dbReference type="AlphaFoldDB" id="A0A0D7CLA4"/>
<evidence type="ECO:0000313" key="2">
    <source>
        <dbReference type="Proteomes" id="UP000032458"/>
    </source>
</evidence>
<sequence length="193" mass="20865">MPTSTLTAAALDQAAARIAPTLSEPERAAWASIAASYSRSLVAKTTAELVDEALRALPEHGTRPAVDVRLPGRISRALPDWAHRTRADLSHKPSTQLAVAAEVLRRWGWQNRPHKLRDGRGRRCICGAICSAVALGVGSVDSAHQAAGYVLTELRGRHWNALIGDWNQNVCRTPDQAVELLTAAHHRALNAGR</sequence>
<keyword evidence="2" id="KW-1185">Reference proteome</keyword>
<proteinExistence type="predicted"/>
<accession>A0A0D7CLA4</accession>
<dbReference type="RefSeq" id="WP_030064822.1">
    <property type="nucleotide sequence ID" value="NZ_JRKI01000026.1"/>
</dbReference>
<dbReference type="InterPro" id="IPR045677">
    <property type="entry name" value="DUF6197"/>
</dbReference>
<comment type="caution">
    <text evidence="1">The sequence shown here is derived from an EMBL/GenBank/DDBJ whole genome shotgun (WGS) entry which is preliminary data.</text>
</comment>
<protein>
    <submittedName>
        <fullName evidence="1">Uncharacterized protein</fullName>
    </submittedName>
</protein>
<evidence type="ECO:0000313" key="1">
    <source>
        <dbReference type="EMBL" id="KIZ16856.1"/>
    </source>
</evidence>
<gene>
    <name evidence="1" type="ORF">SNA_17845</name>
</gene>
<reference evidence="1 2" key="1">
    <citation type="submission" date="2014-09" db="EMBL/GenBank/DDBJ databases">
        <title>Draft genome sequence of Streptomyces natalensis ATCC 27448, producer of the antifungal pimaricin.</title>
        <authorList>
            <person name="Mendes M.V."/>
            <person name="Beites T."/>
            <person name="Pires S."/>
            <person name="Santos C.L."/>
            <person name="Moradas-Ferreira P."/>
        </authorList>
    </citation>
    <scope>NUCLEOTIDE SEQUENCE [LARGE SCALE GENOMIC DNA]</scope>
    <source>
        <strain evidence="1 2">ATCC 27448</strain>
    </source>
</reference>
<name>A0A0D7CLA4_9ACTN</name>
<dbReference type="PATRIC" id="fig|1240678.4.peg.3756"/>